<dbReference type="GO" id="GO:0046872">
    <property type="term" value="F:metal ion binding"/>
    <property type="evidence" value="ECO:0007669"/>
    <property type="project" value="UniProtKB-KW"/>
</dbReference>
<keyword evidence="9 12" id="KW-0472">Membrane</keyword>
<keyword evidence="4" id="KW-0479">Metal-binding</keyword>
<evidence type="ECO:0000313" key="15">
    <source>
        <dbReference type="Proteomes" id="UP000288805"/>
    </source>
</evidence>
<evidence type="ECO:0000256" key="1">
    <source>
        <dbReference type="ARBA" id="ARBA00004479"/>
    </source>
</evidence>
<keyword evidence="6" id="KW-0249">Electron transport</keyword>
<dbReference type="Gene3D" id="2.60.40.420">
    <property type="entry name" value="Cupredoxins - blue copper proteins"/>
    <property type="match status" value="2"/>
</dbReference>
<evidence type="ECO:0000256" key="11">
    <source>
        <dbReference type="ARBA" id="ARBA00023180"/>
    </source>
</evidence>
<accession>A0A438BMF4</accession>
<evidence type="ECO:0000256" key="3">
    <source>
        <dbReference type="ARBA" id="ARBA00022692"/>
    </source>
</evidence>
<evidence type="ECO:0000256" key="12">
    <source>
        <dbReference type="SAM" id="Phobius"/>
    </source>
</evidence>
<keyword evidence="5" id="KW-0732">Signal</keyword>
<proteinExistence type="predicted"/>
<dbReference type="EMBL" id="QGNW01002719">
    <property type="protein sequence ID" value="RVW12143.1"/>
    <property type="molecule type" value="Genomic_DNA"/>
</dbReference>
<dbReference type="Pfam" id="PF02298">
    <property type="entry name" value="Cu_bind_like"/>
    <property type="match status" value="1"/>
</dbReference>
<dbReference type="FunFam" id="2.60.40.420:FF:000067">
    <property type="entry name" value="Cupredoxin superfamily protein"/>
    <property type="match status" value="1"/>
</dbReference>
<dbReference type="InterPro" id="IPR008972">
    <property type="entry name" value="Cupredoxin"/>
</dbReference>
<evidence type="ECO:0000256" key="10">
    <source>
        <dbReference type="ARBA" id="ARBA00023157"/>
    </source>
</evidence>
<evidence type="ECO:0000256" key="6">
    <source>
        <dbReference type="ARBA" id="ARBA00022982"/>
    </source>
</evidence>
<evidence type="ECO:0000259" key="13">
    <source>
        <dbReference type="PROSITE" id="PS51485"/>
    </source>
</evidence>
<dbReference type="InterPro" id="IPR003245">
    <property type="entry name" value="Phytocyanin_dom"/>
</dbReference>
<keyword evidence="8" id="KW-0186">Copper</keyword>
<organism evidence="14 15">
    <name type="scientific">Vitis vinifera</name>
    <name type="common">Grape</name>
    <dbReference type="NCBI Taxonomy" id="29760"/>
    <lineage>
        <taxon>Eukaryota</taxon>
        <taxon>Viridiplantae</taxon>
        <taxon>Streptophyta</taxon>
        <taxon>Embryophyta</taxon>
        <taxon>Tracheophyta</taxon>
        <taxon>Spermatophyta</taxon>
        <taxon>Magnoliopsida</taxon>
        <taxon>eudicotyledons</taxon>
        <taxon>Gunneridae</taxon>
        <taxon>Pentapetalae</taxon>
        <taxon>rosids</taxon>
        <taxon>Vitales</taxon>
        <taxon>Vitaceae</taxon>
        <taxon>Viteae</taxon>
        <taxon>Vitis</taxon>
    </lineage>
</organism>
<keyword evidence="10" id="KW-1015">Disulfide bond</keyword>
<protein>
    <submittedName>
        <fullName evidence="14">Blue copper protein</fullName>
    </submittedName>
</protein>
<evidence type="ECO:0000256" key="8">
    <source>
        <dbReference type="ARBA" id="ARBA00023008"/>
    </source>
</evidence>
<gene>
    <name evidence="14" type="primary">BCB_6</name>
    <name evidence="14" type="ORF">CK203_098559</name>
</gene>
<sequence>MATEFTVGHDQEWTINFNYEAWAKDKVFHVGDELGRDAEEAYIQRTPLVSTPMTSKRFVGAMAILAFVLPVVAMATEFTIGDDQGWTINFDYEAWAKEKVFHVGDKLVFKYTAGRHNVFKVNGTAFTNCTIPPANEAITTGNDVITLATLGRKWYICGVNDHCANYGQKLVITVLEESASPALAPSNPTAPAPNSAHGISGSRYQLLMAAMVALAFLAI</sequence>
<dbReference type="SUPFAM" id="SSF49503">
    <property type="entry name" value="Cupredoxins"/>
    <property type="match status" value="2"/>
</dbReference>
<reference evidence="14 15" key="1">
    <citation type="journal article" date="2018" name="PLoS Genet.">
        <title>Population sequencing reveals clonal diversity and ancestral inbreeding in the grapevine cultivar Chardonnay.</title>
        <authorList>
            <person name="Roach M.J."/>
            <person name="Johnson D.L."/>
            <person name="Bohlmann J."/>
            <person name="van Vuuren H.J."/>
            <person name="Jones S.J."/>
            <person name="Pretorius I.S."/>
            <person name="Schmidt S.A."/>
            <person name="Borneman A.R."/>
        </authorList>
    </citation>
    <scope>NUCLEOTIDE SEQUENCE [LARGE SCALE GENOMIC DNA]</scope>
    <source>
        <strain evidence="15">cv. Chardonnay</strain>
        <tissue evidence="14">Leaf</tissue>
    </source>
</reference>
<evidence type="ECO:0000256" key="4">
    <source>
        <dbReference type="ARBA" id="ARBA00022723"/>
    </source>
</evidence>
<evidence type="ECO:0000256" key="7">
    <source>
        <dbReference type="ARBA" id="ARBA00022989"/>
    </source>
</evidence>
<keyword evidence="7 12" id="KW-1133">Transmembrane helix</keyword>
<keyword evidence="11" id="KW-0325">Glycoprotein</keyword>
<dbReference type="GO" id="GO:0009610">
    <property type="term" value="P:response to symbiotic fungus"/>
    <property type="evidence" value="ECO:0007669"/>
    <property type="project" value="UniProtKB-ARBA"/>
</dbReference>
<evidence type="ECO:0000256" key="9">
    <source>
        <dbReference type="ARBA" id="ARBA00023136"/>
    </source>
</evidence>
<dbReference type="Proteomes" id="UP000288805">
    <property type="component" value="Unassembled WGS sequence"/>
</dbReference>
<dbReference type="InterPro" id="IPR039391">
    <property type="entry name" value="Phytocyanin-like"/>
</dbReference>
<dbReference type="GO" id="GO:0009055">
    <property type="term" value="F:electron transfer activity"/>
    <property type="evidence" value="ECO:0007669"/>
    <property type="project" value="InterPro"/>
</dbReference>
<keyword evidence="2" id="KW-0813">Transport</keyword>
<dbReference type="PROSITE" id="PS51485">
    <property type="entry name" value="PHYTOCYANIN"/>
    <property type="match status" value="1"/>
</dbReference>
<comment type="subcellular location">
    <subcellularLocation>
        <location evidence="1">Membrane</location>
        <topology evidence="1">Single-pass type I membrane protein</topology>
    </subcellularLocation>
</comment>
<dbReference type="PANTHER" id="PTHR33021">
    <property type="entry name" value="BLUE COPPER PROTEIN"/>
    <property type="match status" value="1"/>
</dbReference>
<comment type="caution">
    <text evidence="14">The sequence shown here is derived from an EMBL/GenBank/DDBJ whole genome shotgun (WGS) entry which is preliminary data.</text>
</comment>
<keyword evidence="3 12" id="KW-0812">Transmembrane</keyword>
<dbReference type="PANTHER" id="PTHR33021:SF533">
    <property type="entry name" value="PHYTOCYANIN DOMAIN-CONTAINING PROTEIN"/>
    <property type="match status" value="1"/>
</dbReference>
<evidence type="ECO:0000256" key="5">
    <source>
        <dbReference type="ARBA" id="ARBA00022729"/>
    </source>
</evidence>
<evidence type="ECO:0000256" key="2">
    <source>
        <dbReference type="ARBA" id="ARBA00022448"/>
    </source>
</evidence>
<dbReference type="GO" id="GO:0016020">
    <property type="term" value="C:membrane"/>
    <property type="evidence" value="ECO:0007669"/>
    <property type="project" value="UniProtKB-SubCell"/>
</dbReference>
<dbReference type="AlphaFoldDB" id="A0A438BMF4"/>
<feature type="domain" description="Phytocyanin" evidence="13">
    <location>
        <begin position="76"/>
        <end position="176"/>
    </location>
</feature>
<name>A0A438BMF4_VITVI</name>
<evidence type="ECO:0000313" key="14">
    <source>
        <dbReference type="EMBL" id="RVW12143.1"/>
    </source>
</evidence>
<dbReference type="CDD" id="cd04216">
    <property type="entry name" value="Phytocyanin"/>
    <property type="match status" value="1"/>
</dbReference>
<feature type="transmembrane region" description="Helical" evidence="12">
    <location>
        <begin position="58"/>
        <end position="80"/>
    </location>
</feature>